<gene>
    <name evidence="2" type="ORF">Tci_219274</name>
</gene>
<evidence type="ECO:0000256" key="1">
    <source>
        <dbReference type="SAM" id="Coils"/>
    </source>
</evidence>
<comment type="caution">
    <text evidence="2">The sequence shown here is derived from an EMBL/GenBank/DDBJ whole genome shotgun (WGS) entry which is preliminary data.</text>
</comment>
<accession>A0A699GU04</accession>
<sequence length="303" mass="34225">MQNFIESTNENLQRHELTIKKLEKKVVHLALALANRKGEHNTAVMNDILHASVQQECKMKVESLQGTPTNKMETFSKKVKNRIMETQANEEKLLKKLEIEPVNTTLVNDIRKTPEYTRKTNAHARIDVFGGKISLEVGKEQFVFNANEGATPTTVLPVCVIKFLDVLDNIEGGNWNPIAGFQDSNDKLGIDDFMAIDDLRDDLDPGVLSIKDENSRSPRLVFMWSKDSVLAYGYTITNVITINLSEKYAKQLVLLVTTARLLLDHGLPALFAKASEKERKAQNDQYNRCSKKLSRVVSPTRLE</sequence>
<dbReference type="EMBL" id="BKCJ010059831">
    <property type="protein sequence ID" value="GEW47298.1"/>
    <property type="molecule type" value="Genomic_DNA"/>
</dbReference>
<name>A0A699GU04_TANCI</name>
<reference evidence="2" key="1">
    <citation type="journal article" date="2019" name="Sci. Rep.">
        <title>Draft genome of Tanacetum cinerariifolium, the natural source of mosquito coil.</title>
        <authorList>
            <person name="Yamashiro T."/>
            <person name="Shiraishi A."/>
            <person name="Satake H."/>
            <person name="Nakayama K."/>
        </authorList>
    </citation>
    <scope>NUCLEOTIDE SEQUENCE</scope>
</reference>
<dbReference type="AlphaFoldDB" id="A0A699GU04"/>
<evidence type="ECO:0000313" key="2">
    <source>
        <dbReference type="EMBL" id="GEW47298.1"/>
    </source>
</evidence>
<keyword evidence="1" id="KW-0175">Coiled coil</keyword>
<organism evidence="2">
    <name type="scientific">Tanacetum cinerariifolium</name>
    <name type="common">Dalmatian daisy</name>
    <name type="synonym">Chrysanthemum cinerariifolium</name>
    <dbReference type="NCBI Taxonomy" id="118510"/>
    <lineage>
        <taxon>Eukaryota</taxon>
        <taxon>Viridiplantae</taxon>
        <taxon>Streptophyta</taxon>
        <taxon>Embryophyta</taxon>
        <taxon>Tracheophyta</taxon>
        <taxon>Spermatophyta</taxon>
        <taxon>Magnoliopsida</taxon>
        <taxon>eudicotyledons</taxon>
        <taxon>Gunneridae</taxon>
        <taxon>Pentapetalae</taxon>
        <taxon>asterids</taxon>
        <taxon>campanulids</taxon>
        <taxon>Asterales</taxon>
        <taxon>Asteraceae</taxon>
        <taxon>Asteroideae</taxon>
        <taxon>Anthemideae</taxon>
        <taxon>Anthemidinae</taxon>
        <taxon>Tanacetum</taxon>
    </lineage>
</organism>
<protein>
    <submittedName>
        <fullName evidence="2">Uncharacterized protein</fullName>
    </submittedName>
</protein>
<proteinExistence type="predicted"/>
<feature type="coiled-coil region" evidence="1">
    <location>
        <begin position="5"/>
        <end position="32"/>
    </location>
</feature>